<keyword evidence="4" id="KW-1185">Reference proteome</keyword>
<evidence type="ECO:0000256" key="1">
    <source>
        <dbReference type="PIRNR" id="PIRNR032126"/>
    </source>
</evidence>
<dbReference type="AlphaFoldDB" id="A0AAE5BUW8"/>
<keyword evidence="2" id="KW-1133">Transmembrane helix</keyword>
<evidence type="ECO:0000256" key="2">
    <source>
        <dbReference type="SAM" id="Phobius"/>
    </source>
</evidence>
<keyword evidence="1" id="KW-0406">Ion transport</keyword>
<dbReference type="InterPro" id="IPR016989">
    <property type="entry name" value="Atp1_alphaprobac"/>
</dbReference>
<gene>
    <name evidence="3" type="ORF">GV832_03170</name>
</gene>
<dbReference type="RefSeq" id="WP_168773369.1">
    <property type="nucleotide sequence ID" value="NZ_JAABNR010000002.1"/>
</dbReference>
<dbReference type="PIRSF" id="PIRSF032126">
    <property type="entry name" value="F0F1_ATP_synthase_subunit_I"/>
    <property type="match status" value="1"/>
</dbReference>
<keyword evidence="2" id="KW-0812">Transmembrane</keyword>
<protein>
    <recommendedName>
        <fullName evidence="1">ATP synthase protein I</fullName>
    </recommendedName>
</protein>
<reference evidence="3" key="1">
    <citation type="submission" date="2020-01" db="EMBL/GenBank/DDBJ databases">
        <authorList>
            <person name="Chen W.-M."/>
        </authorList>
    </citation>
    <scope>NUCLEOTIDE SEQUENCE</scope>
    <source>
        <strain evidence="3">CYK-10</strain>
    </source>
</reference>
<comment type="function">
    <text evidence="1">A possible function for this protein is to guide the assembly of the membrane sector of the ATPase enzyme complex.</text>
</comment>
<comment type="caution">
    <text evidence="3">The sequence shown here is derived from an EMBL/GenBank/DDBJ whole genome shotgun (WGS) entry which is preliminary data.</text>
</comment>
<sequence length="128" mass="13408">MTTEPDPERLAALEARIDALKGQRTRKPKRTGSGFSQGEVAWRMVLELATGMALGLAIGYGIDTLTGTKPLFLVIFSLFGFAAGVKTMLGSAKQLQASQAAQEAAGQEAAKAARIQVQAAKAADDEGE</sequence>
<feature type="transmembrane region" description="Helical" evidence="2">
    <location>
        <begin position="40"/>
        <end position="59"/>
    </location>
</feature>
<name>A0AAE5BUW8_9RHOB</name>
<feature type="transmembrane region" description="Helical" evidence="2">
    <location>
        <begin position="71"/>
        <end position="89"/>
    </location>
</feature>
<evidence type="ECO:0000313" key="3">
    <source>
        <dbReference type="EMBL" id="NBZ86568.1"/>
    </source>
</evidence>
<comment type="similarity">
    <text evidence="1">Belongs to the bacterial AtpI family.</text>
</comment>
<dbReference type="EMBL" id="JAABNR010000002">
    <property type="protein sequence ID" value="NBZ86568.1"/>
    <property type="molecule type" value="Genomic_DNA"/>
</dbReference>
<dbReference type="InterPro" id="IPR032820">
    <property type="entry name" value="ATPase_put"/>
</dbReference>
<proteinExistence type="inferred from homology"/>
<dbReference type="Pfam" id="PF09527">
    <property type="entry name" value="ATPase_gene1"/>
    <property type="match status" value="1"/>
</dbReference>
<keyword evidence="1" id="KW-0813">Transport</keyword>
<dbReference type="GO" id="GO:1902600">
    <property type="term" value="P:proton transmembrane transport"/>
    <property type="evidence" value="ECO:0007669"/>
    <property type="project" value="UniProtKB-KW"/>
</dbReference>
<evidence type="ECO:0000313" key="4">
    <source>
        <dbReference type="Proteomes" id="UP001193501"/>
    </source>
</evidence>
<dbReference type="GO" id="GO:0045259">
    <property type="term" value="C:proton-transporting ATP synthase complex"/>
    <property type="evidence" value="ECO:0007669"/>
    <property type="project" value="UniProtKB-UniRule"/>
</dbReference>
<organism evidence="3 4">
    <name type="scientific">Stagnihabitans tardus</name>
    <dbReference type="NCBI Taxonomy" id="2699202"/>
    <lineage>
        <taxon>Bacteria</taxon>
        <taxon>Pseudomonadati</taxon>
        <taxon>Pseudomonadota</taxon>
        <taxon>Alphaproteobacteria</taxon>
        <taxon>Rhodobacterales</taxon>
        <taxon>Paracoccaceae</taxon>
        <taxon>Stagnihabitans</taxon>
    </lineage>
</organism>
<dbReference type="Proteomes" id="UP001193501">
    <property type="component" value="Unassembled WGS sequence"/>
</dbReference>
<accession>A0AAE5BUW8</accession>
<keyword evidence="1 2" id="KW-0472">Membrane</keyword>
<keyword evidence="1" id="KW-0375">Hydrogen ion transport</keyword>